<gene>
    <name evidence="2" type="ORF">SAMN03080606_01012</name>
</gene>
<reference evidence="2 3" key="1">
    <citation type="submission" date="2016-10" db="EMBL/GenBank/DDBJ databases">
        <authorList>
            <person name="de Groot N.N."/>
        </authorList>
    </citation>
    <scope>NUCLEOTIDE SEQUENCE [LARGE SCALE GENOMIC DNA]</scope>
    <source>
        <strain evidence="2 3">DSM 18978</strain>
    </source>
</reference>
<accession>A0A1G5DU08</accession>
<dbReference type="GO" id="GO:0005829">
    <property type="term" value="C:cytosol"/>
    <property type="evidence" value="ECO:0007669"/>
    <property type="project" value="TreeGrafter"/>
</dbReference>
<name>A0A1G5DU08_9FIRM</name>
<evidence type="ECO:0000313" key="3">
    <source>
        <dbReference type="Proteomes" id="UP000198636"/>
    </source>
</evidence>
<dbReference type="GO" id="GO:0009898">
    <property type="term" value="C:cytoplasmic side of plasma membrane"/>
    <property type="evidence" value="ECO:0007669"/>
    <property type="project" value="TreeGrafter"/>
</dbReference>
<evidence type="ECO:0000313" key="2">
    <source>
        <dbReference type="EMBL" id="SCY18067.1"/>
    </source>
</evidence>
<feature type="domain" description="CobQ/CobB/MinD/ParA nucleotide binding" evidence="1">
    <location>
        <begin position="10"/>
        <end position="224"/>
    </location>
</feature>
<dbReference type="Proteomes" id="UP000198636">
    <property type="component" value="Unassembled WGS sequence"/>
</dbReference>
<dbReference type="GO" id="GO:0005524">
    <property type="term" value="F:ATP binding"/>
    <property type="evidence" value="ECO:0007669"/>
    <property type="project" value="TreeGrafter"/>
</dbReference>
<keyword evidence="3" id="KW-1185">Reference proteome</keyword>
<dbReference type="AlphaFoldDB" id="A0A1G5DU08"/>
<organism evidence="2 3">
    <name type="scientific">Alkaliphilus peptidifermentans DSM 18978</name>
    <dbReference type="NCBI Taxonomy" id="1120976"/>
    <lineage>
        <taxon>Bacteria</taxon>
        <taxon>Bacillati</taxon>
        <taxon>Bacillota</taxon>
        <taxon>Clostridia</taxon>
        <taxon>Peptostreptococcales</taxon>
        <taxon>Natronincolaceae</taxon>
        <taxon>Alkaliphilus</taxon>
    </lineage>
</organism>
<dbReference type="EMBL" id="FMUS01000004">
    <property type="protein sequence ID" value="SCY18067.1"/>
    <property type="molecule type" value="Genomic_DNA"/>
</dbReference>
<dbReference type="RefSeq" id="WP_091540705.1">
    <property type="nucleotide sequence ID" value="NZ_FMUS01000004.1"/>
</dbReference>
<dbReference type="GO" id="GO:0016887">
    <property type="term" value="F:ATP hydrolysis activity"/>
    <property type="evidence" value="ECO:0007669"/>
    <property type="project" value="TreeGrafter"/>
</dbReference>
<sequence>MKNLDKKVYAIWSPKAGVGKSFLAAHLAKLSSQDGYLTGVIDFNRQSPSLPSILDIHPPNEKSLKEALLTDKDSDVIINFHNNDKKDKNIFCLALNYNNKVDELNELEDDKVLRLLELARPKFNILFLDLPTSYYELTSYESWKYADKIIVVIDNDYNSIVALKGYLKQFSEINIPLSKLVLIINKNLGILDFNEVKEISGLHVTAKIPFYKHVIKDLNEGKTVFENGGSYKDKKIIKGVNEVYNAITNEKIKQEQSTNAKKGFSLFKKKDKVAEETQ</sequence>
<dbReference type="InterPro" id="IPR050625">
    <property type="entry name" value="ParA/MinD_ATPase"/>
</dbReference>
<proteinExistence type="predicted"/>
<dbReference type="InterPro" id="IPR027417">
    <property type="entry name" value="P-loop_NTPase"/>
</dbReference>
<evidence type="ECO:0000259" key="1">
    <source>
        <dbReference type="Pfam" id="PF01656"/>
    </source>
</evidence>
<dbReference type="PANTHER" id="PTHR43384:SF13">
    <property type="entry name" value="SLR0110 PROTEIN"/>
    <property type="match status" value="1"/>
</dbReference>
<dbReference type="InterPro" id="IPR002586">
    <property type="entry name" value="CobQ/CobB/MinD/ParA_Nub-bd_dom"/>
</dbReference>
<dbReference type="OrthoDB" id="1951283at2"/>
<dbReference type="STRING" id="1120976.SAMN03080606_01012"/>
<protein>
    <submittedName>
        <fullName evidence="2">Flp pilus assembly protein, ATPase CpaE</fullName>
    </submittedName>
</protein>
<dbReference type="SUPFAM" id="SSF52540">
    <property type="entry name" value="P-loop containing nucleoside triphosphate hydrolases"/>
    <property type="match status" value="1"/>
</dbReference>
<dbReference type="PANTHER" id="PTHR43384">
    <property type="entry name" value="SEPTUM SITE-DETERMINING PROTEIN MIND HOMOLOG, CHLOROPLASTIC-RELATED"/>
    <property type="match status" value="1"/>
</dbReference>
<dbReference type="GO" id="GO:0051782">
    <property type="term" value="P:negative regulation of cell division"/>
    <property type="evidence" value="ECO:0007669"/>
    <property type="project" value="TreeGrafter"/>
</dbReference>
<dbReference type="Gene3D" id="3.40.50.300">
    <property type="entry name" value="P-loop containing nucleotide triphosphate hydrolases"/>
    <property type="match status" value="1"/>
</dbReference>
<dbReference type="Pfam" id="PF01656">
    <property type="entry name" value="CbiA"/>
    <property type="match status" value="1"/>
</dbReference>